<dbReference type="InterPro" id="IPR011993">
    <property type="entry name" value="PH-like_dom_sf"/>
</dbReference>
<feature type="domain" description="PID" evidence="2">
    <location>
        <begin position="20"/>
        <end position="147"/>
    </location>
</feature>
<dbReference type="SUPFAM" id="SSF50729">
    <property type="entry name" value="PH domain-like"/>
    <property type="match status" value="1"/>
</dbReference>
<feature type="region of interest" description="Disordered" evidence="1">
    <location>
        <begin position="237"/>
        <end position="258"/>
    </location>
</feature>
<evidence type="ECO:0000256" key="1">
    <source>
        <dbReference type="SAM" id="MobiDB-lite"/>
    </source>
</evidence>
<dbReference type="GO" id="GO:0005737">
    <property type="term" value="C:cytoplasm"/>
    <property type="evidence" value="ECO:0007669"/>
    <property type="project" value="TreeGrafter"/>
</dbReference>
<name>A0A443SH51_9ACAR</name>
<evidence type="ECO:0000313" key="3">
    <source>
        <dbReference type="EMBL" id="RWS26853.1"/>
    </source>
</evidence>
<evidence type="ECO:0000259" key="2">
    <source>
        <dbReference type="PROSITE" id="PS01179"/>
    </source>
</evidence>
<dbReference type="Gene3D" id="2.30.29.30">
    <property type="entry name" value="Pleckstrin-homology domain (PH domain)/Phosphotyrosine-binding domain (PTB)"/>
    <property type="match status" value="1"/>
</dbReference>
<dbReference type="PANTHER" id="PTHR47695:SF3">
    <property type="entry name" value="PID DOMAIN-CONTAINING PROTEIN"/>
    <property type="match status" value="1"/>
</dbReference>
<feature type="compositionally biased region" description="Pro residues" evidence="1">
    <location>
        <begin position="566"/>
        <end position="589"/>
    </location>
</feature>
<feature type="region of interest" description="Disordered" evidence="1">
    <location>
        <begin position="557"/>
        <end position="648"/>
    </location>
</feature>
<dbReference type="VEuPathDB" id="VectorBase:LDEU005187"/>
<feature type="compositionally biased region" description="Low complexity" evidence="1">
    <location>
        <begin position="611"/>
        <end position="622"/>
    </location>
</feature>
<sequence>MEERLEDVNEDAARKFADEGVVFKGKLFGIDPVSGPRGDKMCQNAMQRLKAIAKKAKGTHKERILISISVDGIKVSNEKTGDLISHQKINLISYISRDANDTRSFGYVYGSPETGHQFIGFKMEKSAIPVMKTIGELFKYVYEKRKHDKCDNNDLNERLADAFSEINVSGNKDITQVSTLETKLAKLSSNGSACKNESVANRYASWEAFNDDDTGVSKPENAAVKEKKTEFPTLRLPVSPKRTRSKKQQREKPVELESPFGLTSSTEFEKDSPIPNIFESSLCDVMFTNTKLNNMNTTSNSTTDRYAAFAEINNEMPSLFDRCISSTSEANGASSADKTDIDLNSSTVSSPDLWNKALESSQSSLSNLNLFASLPSPQKPSRSPRLSREPEVMFSELDPLSSISVEQYFDKNVFFQINKKPCLNELDSGSQKSLDSSFTEDKFNSVSDPFGSVFDKNVCTSSAFVSSSSSSPPATEGRPSSSASVVSRNPFVSETSSESNDSFIDCVFPSPVQQRMCANNAFVNSIHQNNEIASCFETSNSHAFMATVRKLNSPFNPFTFGEEVPEPPPRPPPRDSTPNSTPPPIPPRPSSSLSNVSIPAPPLPKRKPVNSSATGLTSSQSSFQSHTAVKPNLANPFAPSIPSPLRKTKQRTQLLLNKSNTLPERATVPTVNTSNAFDPFNSSFVDCKLTQMTTTAKSSSELIERQTWNTPVSNFGAFNETVVPNGPRQSPTIHLNSTDKKHLEENAVEMVAKSALNLPTSQNRLPNGGSSNYSNIEGDHISPPERNIFKGNIDAFANDDFFN</sequence>
<evidence type="ECO:0000313" key="4">
    <source>
        <dbReference type="Proteomes" id="UP000288716"/>
    </source>
</evidence>
<dbReference type="OrthoDB" id="10069833at2759"/>
<dbReference type="STRING" id="299467.A0A443SH51"/>
<gene>
    <name evidence="3" type="ORF">B4U80_13745</name>
</gene>
<keyword evidence="4" id="KW-1185">Reference proteome</keyword>
<dbReference type="PROSITE" id="PS01179">
    <property type="entry name" value="PID"/>
    <property type="match status" value="1"/>
</dbReference>
<dbReference type="InterPro" id="IPR006020">
    <property type="entry name" value="PTB/PI_dom"/>
</dbReference>
<protein>
    <recommendedName>
        <fullName evidence="2">PID domain-containing protein</fullName>
    </recommendedName>
</protein>
<dbReference type="AlphaFoldDB" id="A0A443SH51"/>
<comment type="caution">
    <text evidence="3">The sequence shown here is derived from an EMBL/GenBank/DDBJ whole genome shotgun (WGS) entry which is preliminary data.</text>
</comment>
<accession>A0A443SH51</accession>
<feature type="region of interest" description="Disordered" evidence="1">
    <location>
        <begin position="464"/>
        <end position="487"/>
    </location>
</feature>
<dbReference type="PANTHER" id="PTHR47695">
    <property type="entry name" value="PID DOMAIN-CONTAINING PROTEIN"/>
    <property type="match status" value="1"/>
</dbReference>
<dbReference type="Pfam" id="PF00640">
    <property type="entry name" value="PID"/>
    <property type="match status" value="1"/>
</dbReference>
<proteinExistence type="predicted"/>
<organism evidence="3 4">
    <name type="scientific">Leptotrombidium deliense</name>
    <dbReference type="NCBI Taxonomy" id="299467"/>
    <lineage>
        <taxon>Eukaryota</taxon>
        <taxon>Metazoa</taxon>
        <taxon>Ecdysozoa</taxon>
        <taxon>Arthropoda</taxon>
        <taxon>Chelicerata</taxon>
        <taxon>Arachnida</taxon>
        <taxon>Acari</taxon>
        <taxon>Acariformes</taxon>
        <taxon>Trombidiformes</taxon>
        <taxon>Prostigmata</taxon>
        <taxon>Anystina</taxon>
        <taxon>Parasitengona</taxon>
        <taxon>Trombiculoidea</taxon>
        <taxon>Trombiculidae</taxon>
        <taxon>Leptotrombidium</taxon>
    </lineage>
</organism>
<dbReference type="EMBL" id="NCKV01002426">
    <property type="protein sequence ID" value="RWS26853.1"/>
    <property type="molecule type" value="Genomic_DNA"/>
</dbReference>
<dbReference type="Proteomes" id="UP000288716">
    <property type="component" value="Unassembled WGS sequence"/>
</dbReference>
<feature type="compositionally biased region" description="Polar residues" evidence="1">
    <location>
        <begin position="478"/>
        <end position="487"/>
    </location>
</feature>
<reference evidence="3 4" key="1">
    <citation type="journal article" date="2018" name="Gigascience">
        <title>Genomes of trombidid mites reveal novel predicted allergens and laterally-transferred genes associated with secondary metabolism.</title>
        <authorList>
            <person name="Dong X."/>
            <person name="Chaisiri K."/>
            <person name="Xia D."/>
            <person name="Armstrong S.D."/>
            <person name="Fang Y."/>
            <person name="Donnelly M.J."/>
            <person name="Kadowaki T."/>
            <person name="McGarry J.W."/>
            <person name="Darby A.C."/>
            <person name="Makepeace B.L."/>
        </authorList>
    </citation>
    <scope>NUCLEOTIDE SEQUENCE [LARGE SCALE GENOMIC DNA]</scope>
    <source>
        <strain evidence="3">UoL-UT</strain>
    </source>
</reference>
<dbReference type="SMART" id="SM00462">
    <property type="entry name" value="PTB"/>
    <property type="match status" value="1"/>
</dbReference>